<accession>A0A0K0CXF0</accession>
<dbReference type="Gene3D" id="3.40.5.60">
    <property type="match status" value="1"/>
</dbReference>
<dbReference type="AlphaFoldDB" id="A0A0K0CXF0"/>
<evidence type="ECO:0000313" key="3">
    <source>
        <dbReference type="WBParaSite" id="ACAC_0000224201-mRNA-1"/>
    </source>
</evidence>
<dbReference type="InterPro" id="IPR031633">
    <property type="entry name" value="SLD5_C"/>
</dbReference>
<dbReference type="Proteomes" id="UP000035642">
    <property type="component" value="Unassembled WGS sequence"/>
</dbReference>
<reference evidence="2" key="1">
    <citation type="submission" date="2012-09" db="EMBL/GenBank/DDBJ databases">
        <authorList>
            <person name="Martin A.A."/>
        </authorList>
    </citation>
    <scope>NUCLEOTIDE SEQUENCE</scope>
</reference>
<name>A0A0K0CXF0_ANGCA</name>
<dbReference type="Pfam" id="PF16922">
    <property type="entry name" value="SLD5_C"/>
    <property type="match status" value="1"/>
</dbReference>
<keyword evidence="2" id="KW-1185">Reference proteome</keyword>
<dbReference type="STRING" id="6313.A0A0K0CXF0"/>
<evidence type="ECO:0000313" key="2">
    <source>
        <dbReference type="Proteomes" id="UP000035642"/>
    </source>
</evidence>
<feature type="domain" description="DNA replication complex GINS protein SLD5 C-terminal" evidence="1">
    <location>
        <begin position="44"/>
        <end position="91"/>
    </location>
</feature>
<sequence>MVLVEHRSFPQWNNLINSLNVVMKYKSSPIFRGRQCGIMFDKQKDNVESAIVPDYQDKTAEIVVELEKGTVHLLPYQSIQQQVEQGSVRLL</sequence>
<reference evidence="3" key="2">
    <citation type="submission" date="2017-02" db="UniProtKB">
        <authorList>
            <consortium name="WormBaseParasite"/>
        </authorList>
    </citation>
    <scope>IDENTIFICATION</scope>
</reference>
<proteinExistence type="predicted"/>
<dbReference type="SUPFAM" id="SSF160059">
    <property type="entry name" value="PriA/YqbF domain"/>
    <property type="match status" value="1"/>
</dbReference>
<evidence type="ECO:0000259" key="1">
    <source>
        <dbReference type="Pfam" id="PF16922"/>
    </source>
</evidence>
<organism evidence="2 3">
    <name type="scientific">Angiostrongylus cantonensis</name>
    <name type="common">Rat lungworm</name>
    <dbReference type="NCBI Taxonomy" id="6313"/>
    <lineage>
        <taxon>Eukaryota</taxon>
        <taxon>Metazoa</taxon>
        <taxon>Ecdysozoa</taxon>
        <taxon>Nematoda</taxon>
        <taxon>Chromadorea</taxon>
        <taxon>Rhabditida</taxon>
        <taxon>Rhabditina</taxon>
        <taxon>Rhabditomorpha</taxon>
        <taxon>Strongyloidea</taxon>
        <taxon>Metastrongylidae</taxon>
        <taxon>Angiostrongylus</taxon>
    </lineage>
</organism>
<protein>
    <submittedName>
        <fullName evidence="3">SLD5_C domain-containing protein</fullName>
    </submittedName>
</protein>
<dbReference type="WBParaSite" id="ACAC_0000224201-mRNA-1">
    <property type="protein sequence ID" value="ACAC_0000224201-mRNA-1"/>
    <property type="gene ID" value="ACAC_0000224201"/>
</dbReference>